<dbReference type="AlphaFoldDB" id="A0AAV0S026"/>
<proteinExistence type="predicted"/>
<name>A0AAV0S026_9ROSI</name>
<evidence type="ECO:0000256" key="1">
    <source>
        <dbReference type="SAM" id="MobiDB-lite"/>
    </source>
</evidence>
<evidence type="ECO:0000313" key="3">
    <source>
        <dbReference type="Proteomes" id="UP001154282"/>
    </source>
</evidence>
<protein>
    <submittedName>
        <fullName evidence="2">Uncharacterized protein</fullName>
    </submittedName>
</protein>
<comment type="caution">
    <text evidence="2">The sequence shown here is derived from an EMBL/GenBank/DDBJ whole genome shotgun (WGS) entry which is preliminary data.</text>
</comment>
<sequence length="24" mass="2619">MVKKLLLSPSPAPESRLSHRLATS</sequence>
<gene>
    <name evidence="2" type="ORF">LITE_LOCUS50887</name>
</gene>
<accession>A0AAV0S026</accession>
<dbReference type="EMBL" id="CAMGYJ010000011">
    <property type="protein sequence ID" value="CAI0626509.1"/>
    <property type="molecule type" value="Genomic_DNA"/>
</dbReference>
<organism evidence="2 3">
    <name type="scientific">Linum tenue</name>
    <dbReference type="NCBI Taxonomy" id="586396"/>
    <lineage>
        <taxon>Eukaryota</taxon>
        <taxon>Viridiplantae</taxon>
        <taxon>Streptophyta</taxon>
        <taxon>Embryophyta</taxon>
        <taxon>Tracheophyta</taxon>
        <taxon>Spermatophyta</taxon>
        <taxon>Magnoliopsida</taxon>
        <taxon>eudicotyledons</taxon>
        <taxon>Gunneridae</taxon>
        <taxon>Pentapetalae</taxon>
        <taxon>rosids</taxon>
        <taxon>fabids</taxon>
        <taxon>Malpighiales</taxon>
        <taxon>Linaceae</taxon>
        <taxon>Linum</taxon>
    </lineage>
</organism>
<feature type="region of interest" description="Disordered" evidence="1">
    <location>
        <begin position="1"/>
        <end position="24"/>
    </location>
</feature>
<keyword evidence="3" id="KW-1185">Reference proteome</keyword>
<reference evidence="2" key="1">
    <citation type="submission" date="2022-08" db="EMBL/GenBank/DDBJ databases">
        <authorList>
            <person name="Gutierrez-Valencia J."/>
        </authorList>
    </citation>
    <scope>NUCLEOTIDE SEQUENCE</scope>
</reference>
<evidence type="ECO:0000313" key="2">
    <source>
        <dbReference type="EMBL" id="CAI0626509.1"/>
    </source>
</evidence>
<dbReference type="Proteomes" id="UP001154282">
    <property type="component" value="Unassembled WGS sequence"/>
</dbReference>